<sequence length="218" mass="21788">MNKRILRGVTASAAVAGAALMGATMVPAPANAAPVPGTTKVKNFSEGSVTIKLYDQSARVSRAVTNIPTSREVMVSGKVRVATSGGVKGGAINAGYIVGCQLTFGASAGANGGVNGGFDKDGNYAITATPKDFGGNGTIVLGPGQAGYVPIIVSKSDDKVTNSFGFGAPQGGVAFSGERFGVDGCAGYAQARAKVTVRVATDTFVGNVTLYGRPFSIG</sequence>
<organism evidence="2 3">
    <name type="scientific">Gordonia phthalatica</name>
    <dbReference type="NCBI Taxonomy" id="1136941"/>
    <lineage>
        <taxon>Bacteria</taxon>
        <taxon>Bacillati</taxon>
        <taxon>Actinomycetota</taxon>
        <taxon>Actinomycetes</taxon>
        <taxon>Mycobacteriales</taxon>
        <taxon>Gordoniaceae</taxon>
        <taxon>Gordonia</taxon>
    </lineage>
</organism>
<feature type="chain" id="PRO_5006037926" evidence="1">
    <location>
        <begin position="33"/>
        <end position="218"/>
    </location>
</feature>
<feature type="signal peptide" evidence="1">
    <location>
        <begin position="1"/>
        <end position="32"/>
    </location>
</feature>
<dbReference type="EMBL" id="CP011853">
    <property type="protein sequence ID" value="ALG83883.1"/>
    <property type="molecule type" value="Genomic_DNA"/>
</dbReference>
<dbReference type="PATRIC" id="fig|1136941.3.peg.878"/>
<reference evidence="3" key="1">
    <citation type="submission" date="2015-06" db="EMBL/GenBank/DDBJ databases">
        <title>Complete genome sequence and metabolic analysis of phthalate degradation pathway in Gordonia sp. QH-11.</title>
        <authorList>
            <person name="Jin D."/>
            <person name="Kong X."/>
            <person name="Bai Z."/>
        </authorList>
    </citation>
    <scope>NUCLEOTIDE SEQUENCE [LARGE SCALE GENOMIC DNA]</scope>
    <source>
        <strain evidence="3">QH-11</strain>
    </source>
</reference>
<dbReference type="KEGG" id="goq:ACH46_04345"/>
<keyword evidence="3" id="KW-1185">Reference proteome</keyword>
<proteinExistence type="predicted"/>
<protein>
    <submittedName>
        <fullName evidence="2">Membrane protein</fullName>
    </submittedName>
</protein>
<evidence type="ECO:0000313" key="2">
    <source>
        <dbReference type="EMBL" id="ALG83883.1"/>
    </source>
</evidence>
<dbReference type="STRING" id="1136941.ACH46_04345"/>
<dbReference type="AlphaFoldDB" id="A0A0N9NA54"/>
<evidence type="ECO:0000313" key="3">
    <source>
        <dbReference type="Proteomes" id="UP000063789"/>
    </source>
</evidence>
<dbReference type="InterPro" id="IPR015286">
    <property type="entry name" value="Porin_fam_mycobact-type"/>
</dbReference>
<name>A0A0N9NA54_9ACTN</name>
<evidence type="ECO:0000256" key="1">
    <source>
        <dbReference type="SAM" id="SignalP"/>
    </source>
</evidence>
<dbReference type="Gene3D" id="2.60.40.1650">
    <property type="entry name" value="Porin MspA (Ig-like beta-sandwich domain)"/>
    <property type="match status" value="1"/>
</dbReference>
<dbReference type="Pfam" id="PF09203">
    <property type="entry name" value="MspA"/>
    <property type="match status" value="1"/>
</dbReference>
<keyword evidence="1" id="KW-0732">Signal</keyword>
<accession>A0A0N9NA54</accession>
<reference evidence="2 3" key="2">
    <citation type="journal article" date="2017" name="Int. J. Syst. Evol. Microbiol.">
        <title>Gordonia phthalatica sp. nov., a di-n-butyl phthalate-degrading bacterium isolated from activated sludge.</title>
        <authorList>
            <person name="Jin D."/>
            <person name="Kong X."/>
            <person name="Jia M."/>
            <person name="Yu X."/>
            <person name="Wang X."/>
            <person name="Zhuang X."/>
            <person name="Deng Y."/>
            <person name="Bai Z."/>
        </authorList>
    </citation>
    <scope>NUCLEOTIDE SEQUENCE [LARGE SCALE GENOMIC DNA]</scope>
    <source>
        <strain evidence="2 3">QH-11</strain>
    </source>
</reference>
<gene>
    <name evidence="2" type="ORF">ACH46_04345</name>
</gene>
<dbReference type="Proteomes" id="UP000063789">
    <property type="component" value="Chromosome"/>
</dbReference>
<dbReference type="OrthoDB" id="4540215at2"/>